<dbReference type="PANTHER" id="PTHR39683:SF4">
    <property type="entry name" value="COENZYME Q-BINDING PROTEIN COQ10 START DOMAIN-CONTAINING PROTEIN"/>
    <property type="match status" value="1"/>
</dbReference>
<evidence type="ECO:0000313" key="1">
    <source>
        <dbReference type="EMBL" id="MDE8645339.1"/>
    </source>
</evidence>
<evidence type="ECO:0000313" key="2">
    <source>
        <dbReference type="EMBL" id="PCK26638.1"/>
    </source>
</evidence>
<dbReference type="Gene3D" id="3.30.530.20">
    <property type="match status" value="1"/>
</dbReference>
<dbReference type="Pfam" id="PF10604">
    <property type="entry name" value="Polyketide_cyc2"/>
    <property type="match status" value="1"/>
</dbReference>
<comment type="caution">
    <text evidence="2">The sequence shown here is derived from an EMBL/GenBank/DDBJ whole genome shotgun (WGS) entry which is preliminary data.</text>
</comment>
<dbReference type="PANTHER" id="PTHR39683">
    <property type="entry name" value="CONSERVED PROTEIN TB16.3"/>
    <property type="match status" value="1"/>
</dbReference>
<dbReference type="InterPro" id="IPR023393">
    <property type="entry name" value="START-like_dom_sf"/>
</dbReference>
<sequence length="145" mass="15890">MAEKTKGLISIDAPADAVMDVIADFERYPEWVAAAKSVEVTAPGQGGRADRVRFVLDAGMVKDTYELQYSWAPDGMAVSWELISGEIQKSQFGSYTLEPGPNGTTSVTYELTVDLTIPMIGLFKRKAEKIITDTALKELKKRVEG</sequence>
<name>A0A069JPU5_RHOSG</name>
<dbReference type="EMBL" id="NOVD01000008">
    <property type="protein sequence ID" value="PCK26638.1"/>
    <property type="molecule type" value="Genomic_DNA"/>
</dbReference>
<dbReference type="InterPro" id="IPR019587">
    <property type="entry name" value="Polyketide_cyclase/dehydratase"/>
</dbReference>
<reference evidence="2 3" key="1">
    <citation type="submission" date="2017-07" db="EMBL/GenBank/DDBJ databases">
        <title>Draft sequence of Rhodococcus enclensis 23b-28.</title>
        <authorList>
            <person name="Besaury L."/>
            <person name="Sancelme M."/>
            <person name="Amato P."/>
            <person name="Lallement A."/>
            <person name="Delort A.-M."/>
        </authorList>
    </citation>
    <scope>NUCLEOTIDE SEQUENCE [LARGE SCALE GENOMIC DNA]</scope>
    <source>
        <strain evidence="2 3">23b-28</strain>
    </source>
</reference>
<dbReference type="SUPFAM" id="SSF55961">
    <property type="entry name" value="Bet v1-like"/>
    <property type="match status" value="1"/>
</dbReference>
<dbReference type="AlphaFoldDB" id="A0A069JPU5"/>
<dbReference type="KEGG" id="rqi:C1M55_17645"/>
<dbReference type="CDD" id="cd07819">
    <property type="entry name" value="SRPBCC_2"/>
    <property type="match status" value="1"/>
</dbReference>
<proteinExistence type="predicted"/>
<dbReference type="Proteomes" id="UP001217325">
    <property type="component" value="Unassembled WGS sequence"/>
</dbReference>
<accession>A0A069JPU5</accession>
<protein>
    <submittedName>
        <fullName evidence="2">Cyclase</fullName>
    </submittedName>
    <submittedName>
        <fullName evidence="1">SRPBCC family protein</fullName>
    </submittedName>
</protein>
<dbReference type="RefSeq" id="WP_003941701.1">
    <property type="nucleotide sequence ID" value="NZ_AP023172.1"/>
</dbReference>
<accession>A0A1C4DWV4</accession>
<evidence type="ECO:0000313" key="3">
    <source>
        <dbReference type="Proteomes" id="UP000230886"/>
    </source>
</evidence>
<gene>
    <name evidence="2" type="ORF">CHR55_14795</name>
    <name evidence="1" type="ORF">PXH69_10275</name>
</gene>
<dbReference type="EMBL" id="JARDXE010000005">
    <property type="protein sequence ID" value="MDE8645339.1"/>
    <property type="molecule type" value="Genomic_DNA"/>
</dbReference>
<dbReference type="Proteomes" id="UP000230886">
    <property type="component" value="Unassembled WGS sequence"/>
</dbReference>
<dbReference type="GeneID" id="64141370"/>
<organism evidence="2 3">
    <name type="scientific">Rhodococcus qingshengii</name>
    <dbReference type="NCBI Taxonomy" id="334542"/>
    <lineage>
        <taxon>Bacteria</taxon>
        <taxon>Bacillati</taxon>
        <taxon>Actinomycetota</taxon>
        <taxon>Actinomycetes</taxon>
        <taxon>Mycobacteriales</taxon>
        <taxon>Nocardiaceae</taxon>
        <taxon>Rhodococcus</taxon>
        <taxon>Rhodococcus erythropolis group</taxon>
    </lineage>
</organism>
<reference evidence="1" key="2">
    <citation type="submission" date="2023-02" db="EMBL/GenBank/DDBJ databases">
        <title>A novel hydrolase synthesized by Rhodococcus erythropolis HQ is responsible for the detoxification of Zearalenone.</title>
        <authorList>
            <person name="Hu J."/>
            <person name="Xu J."/>
        </authorList>
    </citation>
    <scope>NUCLEOTIDE SEQUENCE</scope>
    <source>
        <strain evidence="1">HQ</strain>
    </source>
</reference>